<dbReference type="InterPro" id="IPR001328">
    <property type="entry name" value="Pept_tRNA_hydro"/>
</dbReference>
<evidence type="ECO:0000313" key="11">
    <source>
        <dbReference type="Proteomes" id="UP000462931"/>
    </source>
</evidence>
<evidence type="ECO:0000256" key="4">
    <source>
        <dbReference type="ARBA" id="ARBA00022884"/>
    </source>
</evidence>
<evidence type="ECO:0000256" key="7">
    <source>
        <dbReference type="HAMAP-Rule" id="MF_00083"/>
    </source>
</evidence>
<keyword evidence="2 7" id="KW-0820">tRNA-binding</keyword>
<dbReference type="RefSeq" id="WP_154285933.1">
    <property type="nucleotide sequence ID" value="NZ_WKJI01000001.1"/>
</dbReference>
<dbReference type="GO" id="GO:0005737">
    <property type="term" value="C:cytoplasm"/>
    <property type="evidence" value="ECO:0007669"/>
    <property type="project" value="UniProtKB-SubCell"/>
</dbReference>
<evidence type="ECO:0000256" key="1">
    <source>
        <dbReference type="ARBA" id="ARBA00013260"/>
    </source>
</evidence>
<protein>
    <recommendedName>
        <fullName evidence="6 7">Peptidyl-tRNA hydrolase</fullName>
        <shortName evidence="7">Pth</shortName>
        <ecNumber evidence="1 7">3.1.1.29</ecNumber>
    </recommendedName>
</protein>
<dbReference type="NCBIfam" id="TIGR00447">
    <property type="entry name" value="pth"/>
    <property type="match status" value="1"/>
</dbReference>
<dbReference type="HAMAP" id="MF_00083">
    <property type="entry name" value="Pept_tRNA_hydro_bact"/>
    <property type="match status" value="1"/>
</dbReference>
<dbReference type="AlphaFoldDB" id="A0A7K0FIL2"/>
<comment type="catalytic activity">
    <reaction evidence="7 8">
        <text>an N-acyl-L-alpha-aminoacyl-tRNA + H2O = an N-acyl-L-amino acid + a tRNA + H(+)</text>
        <dbReference type="Rhea" id="RHEA:54448"/>
        <dbReference type="Rhea" id="RHEA-COMP:10123"/>
        <dbReference type="Rhea" id="RHEA-COMP:13883"/>
        <dbReference type="ChEBI" id="CHEBI:15377"/>
        <dbReference type="ChEBI" id="CHEBI:15378"/>
        <dbReference type="ChEBI" id="CHEBI:59874"/>
        <dbReference type="ChEBI" id="CHEBI:78442"/>
        <dbReference type="ChEBI" id="CHEBI:138191"/>
        <dbReference type="EC" id="3.1.1.29"/>
    </reaction>
</comment>
<keyword evidence="11" id="KW-1185">Reference proteome</keyword>
<feature type="binding site" evidence="7">
    <location>
        <position position="66"/>
    </location>
    <ligand>
        <name>tRNA</name>
        <dbReference type="ChEBI" id="CHEBI:17843"/>
    </ligand>
</feature>
<dbReference type="Gene3D" id="3.40.50.1470">
    <property type="entry name" value="Peptidyl-tRNA hydrolase"/>
    <property type="match status" value="1"/>
</dbReference>
<dbReference type="CDD" id="cd00462">
    <property type="entry name" value="PTH"/>
    <property type="match status" value="1"/>
</dbReference>
<dbReference type="InterPro" id="IPR018171">
    <property type="entry name" value="Pept_tRNA_hydro_CS"/>
</dbReference>
<evidence type="ECO:0000256" key="2">
    <source>
        <dbReference type="ARBA" id="ARBA00022555"/>
    </source>
</evidence>
<sequence length="191" mass="21280">MKYLIVGLGNIGPEYADNRHNIGFMVLDELAKQENAKFSMLKLAYYTEVSFKGRMLHLIKPTTYMNLSGKAVSYWMKELKIPIENVLVVVDDLAIPFGSIKLKPKGSPAGHNGLKSIEGLLGSNEYSRIKFGISDHFPKGRQADYVLSGFDQDELPDLPALIERSIAIIKSFVTVGAELTMTNFNNLKLPK</sequence>
<dbReference type="PROSITE" id="PS01196">
    <property type="entry name" value="PEPT_TRNA_HYDROL_2"/>
    <property type="match status" value="1"/>
</dbReference>
<dbReference type="EC" id="3.1.1.29" evidence="1 7"/>
<feature type="binding site" evidence="7">
    <location>
        <position position="112"/>
    </location>
    <ligand>
        <name>tRNA</name>
        <dbReference type="ChEBI" id="CHEBI:17843"/>
    </ligand>
</feature>
<evidence type="ECO:0000256" key="8">
    <source>
        <dbReference type="RuleBase" id="RU000673"/>
    </source>
</evidence>
<reference evidence="10 11" key="1">
    <citation type="submission" date="2019-11" db="EMBL/GenBank/DDBJ databases">
        <authorList>
            <person name="Cheng Q."/>
            <person name="Yang Z."/>
        </authorList>
    </citation>
    <scope>NUCLEOTIDE SEQUENCE [LARGE SCALE GENOMIC DNA]</scope>
    <source>
        <strain evidence="10 11">HX-22-1</strain>
    </source>
</reference>
<comment type="subunit">
    <text evidence="7">Monomer.</text>
</comment>
<dbReference type="GO" id="GO:0006515">
    <property type="term" value="P:protein quality control for misfolded or incompletely synthesized proteins"/>
    <property type="evidence" value="ECO:0007669"/>
    <property type="project" value="UniProtKB-UniRule"/>
</dbReference>
<dbReference type="SUPFAM" id="SSF53178">
    <property type="entry name" value="Peptidyl-tRNA hydrolase-like"/>
    <property type="match status" value="1"/>
</dbReference>
<evidence type="ECO:0000313" key="10">
    <source>
        <dbReference type="EMBL" id="MRX45773.1"/>
    </source>
</evidence>
<feature type="binding site" evidence="7">
    <location>
        <position position="15"/>
    </location>
    <ligand>
        <name>tRNA</name>
        <dbReference type="ChEBI" id="CHEBI:17843"/>
    </ligand>
</feature>
<dbReference type="GO" id="GO:0004045">
    <property type="term" value="F:peptidyl-tRNA hydrolase activity"/>
    <property type="evidence" value="ECO:0007669"/>
    <property type="project" value="UniProtKB-UniRule"/>
</dbReference>
<keyword evidence="3 7" id="KW-0378">Hydrolase</keyword>
<gene>
    <name evidence="7" type="primary">pth</name>
    <name evidence="10" type="ORF">GJJ64_01060</name>
</gene>
<feature type="binding site" evidence="7">
    <location>
        <position position="64"/>
    </location>
    <ligand>
        <name>tRNA</name>
        <dbReference type="ChEBI" id="CHEBI:17843"/>
    </ligand>
</feature>
<evidence type="ECO:0000256" key="3">
    <source>
        <dbReference type="ARBA" id="ARBA00022801"/>
    </source>
</evidence>
<dbReference type="EMBL" id="WKJI01000001">
    <property type="protein sequence ID" value="MRX45773.1"/>
    <property type="molecule type" value="Genomic_DNA"/>
</dbReference>
<proteinExistence type="inferred from homology"/>
<accession>A0A7K0FIL2</accession>
<evidence type="ECO:0000256" key="5">
    <source>
        <dbReference type="ARBA" id="ARBA00038063"/>
    </source>
</evidence>
<keyword evidence="4 7" id="KW-0694">RNA-binding</keyword>
<dbReference type="Proteomes" id="UP000462931">
    <property type="component" value="Unassembled WGS sequence"/>
</dbReference>
<comment type="caution">
    <text evidence="10">The sequence shown here is derived from an EMBL/GenBank/DDBJ whole genome shotgun (WGS) entry which is preliminary data.</text>
</comment>
<keyword evidence="7" id="KW-0963">Cytoplasm</keyword>
<comment type="function">
    <text evidence="7">Catalyzes the release of premature peptidyl moieties from peptidyl-tRNA molecules trapped in stalled 50S ribosomal subunits, and thus maintains levels of free tRNAs and 50S ribosomes.</text>
</comment>
<dbReference type="InterPro" id="IPR036416">
    <property type="entry name" value="Pept_tRNA_hydro_sf"/>
</dbReference>
<dbReference type="PANTHER" id="PTHR17224">
    <property type="entry name" value="PEPTIDYL-TRNA HYDROLASE"/>
    <property type="match status" value="1"/>
</dbReference>
<dbReference type="FunFam" id="3.40.50.1470:FF:000001">
    <property type="entry name" value="Peptidyl-tRNA hydrolase"/>
    <property type="match status" value="1"/>
</dbReference>
<dbReference type="GO" id="GO:0072344">
    <property type="term" value="P:rescue of stalled ribosome"/>
    <property type="evidence" value="ECO:0007669"/>
    <property type="project" value="UniProtKB-UniRule"/>
</dbReference>
<comment type="subcellular location">
    <subcellularLocation>
        <location evidence="7">Cytoplasm</location>
    </subcellularLocation>
</comment>
<feature type="site" description="Stabilizes the basic form of H active site to accept a proton" evidence="7">
    <location>
        <position position="91"/>
    </location>
</feature>
<dbReference type="PANTHER" id="PTHR17224:SF1">
    <property type="entry name" value="PEPTIDYL-TRNA HYDROLASE"/>
    <property type="match status" value="1"/>
</dbReference>
<dbReference type="Pfam" id="PF01195">
    <property type="entry name" value="Pept_tRNA_hydro"/>
    <property type="match status" value="1"/>
</dbReference>
<feature type="site" description="Discriminates between blocked and unblocked aminoacyl-tRNA" evidence="7">
    <location>
        <position position="10"/>
    </location>
</feature>
<comment type="function">
    <text evidence="7">Hydrolyzes ribosome-free peptidyl-tRNAs (with 1 or more amino acids incorporated), which drop off the ribosome during protein synthesis, or as a result of ribosome stalling.</text>
</comment>
<evidence type="ECO:0000256" key="9">
    <source>
        <dbReference type="RuleBase" id="RU004320"/>
    </source>
</evidence>
<name>A0A7K0FIL2_9SPHI</name>
<dbReference type="PROSITE" id="PS01195">
    <property type="entry name" value="PEPT_TRNA_HYDROL_1"/>
    <property type="match status" value="1"/>
</dbReference>
<evidence type="ECO:0000256" key="6">
    <source>
        <dbReference type="ARBA" id="ARBA00050038"/>
    </source>
</evidence>
<comment type="similarity">
    <text evidence="5 7 9">Belongs to the PTH family.</text>
</comment>
<feature type="active site" description="Proton acceptor" evidence="7">
    <location>
        <position position="20"/>
    </location>
</feature>
<dbReference type="GO" id="GO:0000049">
    <property type="term" value="F:tRNA binding"/>
    <property type="evidence" value="ECO:0007669"/>
    <property type="project" value="UniProtKB-UniRule"/>
</dbReference>
<organism evidence="10 11">
    <name type="scientific">Pedobacter puniceum</name>
    <dbReference type="NCBI Taxonomy" id="2666136"/>
    <lineage>
        <taxon>Bacteria</taxon>
        <taxon>Pseudomonadati</taxon>
        <taxon>Bacteroidota</taxon>
        <taxon>Sphingobacteriia</taxon>
        <taxon>Sphingobacteriales</taxon>
        <taxon>Sphingobacteriaceae</taxon>
        <taxon>Pedobacter</taxon>
    </lineage>
</organism>